<proteinExistence type="predicted"/>
<evidence type="ECO:0000313" key="3">
    <source>
        <dbReference type="Proteomes" id="UP000027219"/>
    </source>
</evidence>
<dbReference type="SUPFAM" id="SSF52091">
    <property type="entry name" value="SpoIIaa-like"/>
    <property type="match status" value="1"/>
</dbReference>
<dbReference type="RefSeq" id="WP_032548940.1">
    <property type="nucleotide sequence ID" value="NZ_JATABQ010000493.1"/>
</dbReference>
<dbReference type="Proteomes" id="UP000027219">
    <property type="component" value="Unassembled WGS sequence"/>
</dbReference>
<dbReference type="EMBL" id="JFFR01000002">
    <property type="protein sequence ID" value="KDN29970.1"/>
    <property type="molecule type" value="Genomic_DNA"/>
</dbReference>
<dbReference type="Pfam" id="PF11964">
    <property type="entry name" value="SpoIIAA-like"/>
    <property type="match status" value="1"/>
</dbReference>
<organism evidence="2 3">
    <name type="scientific">Vibrio fortis</name>
    <dbReference type="NCBI Taxonomy" id="212667"/>
    <lineage>
        <taxon>Bacteria</taxon>
        <taxon>Pseudomonadati</taxon>
        <taxon>Pseudomonadota</taxon>
        <taxon>Gammaproteobacteria</taxon>
        <taxon>Vibrionales</taxon>
        <taxon>Vibrionaceae</taxon>
        <taxon>Vibrio</taxon>
    </lineage>
</organism>
<dbReference type="AlphaFoldDB" id="A0A066USA8"/>
<reference evidence="2 3" key="1">
    <citation type="submission" date="2014-02" db="EMBL/GenBank/DDBJ databases">
        <title>Vibrio fortis Dalian14 Genome Sequencing.</title>
        <authorList>
            <person name="Wang Y."/>
            <person name="Song L."/>
            <person name="Liu G."/>
            <person name="Ding J."/>
        </authorList>
    </citation>
    <scope>NUCLEOTIDE SEQUENCE [LARGE SCALE GENOMIC DNA]</scope>
    <source>
        <strain evidence="2 3">Dalian14</strain>
    </source>
</reference>
<keyword evidence="3" id="KW-1185">Reference proteome</keyword>
<dbReference type="STRING" id="212667.VFDL14_04335"/>
<name>A0A066USA8_9VIBR</name>
<comment type="caution">
    <text evidence="2">The sequence shown here is derived from an EMBL/GenBank/DDBJ whole genome shotgun (WGS) entry which is preliminary data.</text>
</comment>
<reference evidence="1 4" key="2">
    <citation type="submission" date="2019-09" db="EMBL/GenBank/DDBJ databases">
        <title>Vibrio Fortis S7-72.</title>
        <authorList>
            <person name="Das S.K."/>
        </authorList>
    </citation>
    <scope>NUCLEOTIDE SEQUENCE [LARGE SCALE GENOMIC DNA]</scope>
    <source>
        <strain evidence="1 4">S7-72</strain>
    </source>
</reference>
<dbReference type="EMBL" id="VXDD01000001">
    <property type="protein sequence ID" value="KAB0303651.1"/>
    <property type="molecule type" value="Genomic_DNA"/>
</dbReference>
<dbReference type="Gene3D" id="3.40.50.10600">
    <property type="entry name" value="SpoIIaa-like domains"/>
    <property type="match status" value="1"/>
</dbReference>
<protein>
    <submittedName>
        <fullName evidence="1">STAS/SEC14 domain-containing protein</fullName>
    </submittedName>
</protein>
<evidence type="ECO:0000313" key="1">
    <source>
        <dbReference type="EMBL" id="KAB0303651.1"/>
    </source>
</evidence>
<dbReference type="InterPro" id="IPR021866">
    <property type="entry name" value="SpoIIAA-like"/>
</dbReference>
<accession>A0A066USA8</accession>
<dbReference type="InterPro" id="IPR036513">
    <property type="entry name" value="STAS_dom_sf"/>
</dbReference>
<gene>
    <name evidence="1" type="ORF">F2Z80_06760</name>
    <name evidence="2" type="ORF">VFDL14_04335</name>
</gene>
<evidence type="ECO:0000313" key="2">
    <source>
        <dbReference type="EMBL" id="KDN29970.1"/>
    </source>
</evidence>
<dbReference type="Proteomes" id="UP000326687">
    <property type="component" value="Unassembled WGS sequence"/>
</dbReference>
<sequence length="128" mass="14319">MNNDRHGISVGVERIDHEYVLMFKATGHLTHQDYLALTPKLESALKTVGSENIKMVADIKELNGWDIRAAWDDLKLGIKLRTNLGRVAIYGDKGWQELASKVGSLFIAGEVKQFTEYDDAIDWVTAAT</sequence>
<dbReference type="OrthoDB" id="555504at2"/>
<evidence type="ECO:0000313" key="4">
    <source>
        <dbReference type="Proteomes" id="UP000326687"/>
    </source>
</evidence>
<dbReference type="InterPro" id="IPR038396">
    <property type="entry name" value="SpoIIAA-like_sf"/>
</dbReference>